<dbReference type="GO" id="GO:0009423">
    <property type="term" value="P:chorismate biosynthetic process"/>
    <property type="evidence" value="ECO:0007669"/>
    <property type="project" value="UniProtKB-UniRule"/>
</dbReference>
<dbReference type="CDD" id="cd07304">
    <property type="entry name" value="Chorismate_synthase"/>
    <property type="match status" value="1"/>
</dbReference>
<feature type="binding site" evidence="11">
    <location>
        <position position="284"/>
    </location>
    <ligand>
        <name>FMN</name>
        <dbReference type="ChEBI" id="CHEBI:58210"/>
    </ligand>
</feature>
<evidence type="ECO:0000256" key="5">
    <source>
        <dbReference type="ARBA" id="ARBA00022630"/>
    </source>
</evidence>
<feature type="binding site" evidence="11">
    <location>
        <begin position="299"/>
        <end position="303"/>
    </location>
    <ligand>
        <name>FMN</name>
        <dbReference type="ChEBI" id="CHEBI:58210"/>
    </ligand>
</feature>
<keyword evidence="4 11" id="KW-0028">Amino-acid biosynthesis</keyword>
<dbReference type="UniPathway" id="UPA00053">
    <property type="reaction ID" value="UER00090"/>
</dbReference>
<dbReference type="PIRSF" id="PIRSF001456">
    <property type="entry name" value="Chorismate_synth"/>
    <property type="match status" value="1"/>
</dbReference>
<evidence type="ECO:0000256" key="2">
    <source>
        <dbReference type="ARBA" id="ARBA00008014"/>
    </source>
</evidence>
<evidence type="ECO:0000256" key="9">
    <source>
        <dbReference type="ARBA" id="ARBA00023141"/>
    </source>
</evidence>
<keyword evidence="5 11" id="KW-0285">Flavoprotein</keyword>
<keyword evidence="6 11" id="KW-0288">FMN</keyword>
<dbReference type="Gene3D" id="3.60.150.10">
    <property type="entry name" value="Chorismate synthase AroC"/>
    <property type="match status" value="1"/>
</dbReference>
<keyword evidence="7 11" id="KW-0274">FAD</keyword>
<feature type="binding site" evidence="11">
    <location>
        <position position="40"/>
    </location>
    <ligand>
        <name>NADP(+)</name>
        <dbReference type="ChEBI" id="CHEBI:58349"/>
    </ligand>
</feature>
<dbReference type="KEGG" id="bacg:D2962_13715"/>
<dbReference type="GO" id="GO:0010181">
    <property type="term" value="F:FMN binding"/>
    <property type="evidence" value="ECO:0007669"/>
    <property type="project" value="TreeGrafter"/>
</dbReference>
<evidence type="ECO:0000256" key="4">
    <source>
        <dbReference type="ARBA" id="ARBA00022605"/>
    </source>
</evidence>
<dbReference type="FunFam" id="3.60.150.10:FF:000002">
    <property type="entry name" value="Chorismate synthase"/>
    <property type="match status" value="1"/>
</dbReference>
<evidence type="ECO:0000313" key="13">
    <source>
        <dbReference type="EMBL" id="AYO31513.1"/>
    </source>
</evidence>
<evidence type="ECO:0000256" key="11">
    <source>
        <dbReference type="HAMAP-Rule" id="MF_00300"/>
    </source>
</evidence>
<dbReference type="NCBIfam" id="NF003793">
    <property type="entry name" value="PRK05382.1"/>
    <property type="match status" value="1"/>
</dbReference>
<dbReference type="GO" id="GO:0009073">
    <property type="term" value="P:aromatic amino acid family biosynthetic process"/>
    <property type="evidence" value="ECO:0007669"/>
    <property type="project" value="UniProtKB-KW"/>
</dbReference>
<dbReference type="PANTHER" id="PTHR21085">
    <property type="entry name" value="CHORISMATE SYNTHASE"/>
    <property type="match status" value="1"/>
</dbReference>
<dbReference type="InterPro" id="IPR020541">
    <property type="entry name" value="Chorismate_synthase_CS"/>
</dbReference>
<accession>A0A3G2R7Y8</accession>
<evidence type="ECO:0000256" key="8">
    <source>
        <dbReference type="ARBA" id="ARBA00022857"/>
    </source>
</evidence>
<gene>
    <name evidence="11" type="primary">aroC</name>
    <name evidence="13" type="ORF">D2962_13715</name>
</gene>
<reference evidence="13 14" key="1">
    <citation type="submission" date="2018-10" db="EMBL/GenBank/DDBJ databases">
        <authorList>
            <person name="Zhang X."/>
        </authorList>
    </citation>
    <scope>NUCLEOTIDE SEQUENCE [LARGE SCALE GENOMIC DNA]</scope>
    <source>
        <strain evidence="13 14">SK-G1</strain>
    </source>
</reference>
<keyword evidence="8 11" id="KW-0521">NADP</keyword>
<dbReference type="InterPro" id="IPR035904">
    <property type="entry name" value="Chorismate_synth_AroC_sf"/>
</dbReference>
<name>A0A3G2R7Y8_9FIRM</name>
<dbReference type="GO" id="GO:0004107">
    <property type="term" value="F:chorismate synthase activity"/>
    <property type="evidence" value="ECO:0007669"/>
    <property type="project" value="UniProtKB-UniRule"/>
</dbReference>
<evidence type="ECO:0000256" key="3">
    <source>
        <dbReference type="ARBA" id="ARBA00013036"/>
    </source>
</evidence>
<proteinExistence type="inferred from homology"/>
<dbReference type="PROSITE" id="PS00788">
    <property type="entry name" value="CHORISMATE_SYNTHASE_2"/>
    <property type="match status" value="1"/>
</dbReference>
<feature type="binding site" evidence="11">
    <location>
        <position position="46"/>
    </location>
    <ligand>
        <name>NADP(+)</name>
        <dbReference type="ChEBI" id="CHEBI:58349"/>
    </ligand>
</feature>
<feature type="binding site" evidence="11">
    <location>
        <begin position="239"/>
        <end position="240"/>
    </location>
    <ligand>
        <name>FMN</name>
        <dbReference type="ChEBI" id="CHEBI:58210"/>
    </ligand>
</feature>
<feature type="binding site" evidence="11">
    <location>
        <begin position="120"/>
        <end position="122"/>
    </location>
    <ligand>
        <name>FMN</name>
        <dbReference type="ChEBI" id="CHEBI:58210"/>
    </ligand>
</feature>
<comment type="cofactor">
    <cofactor evidence="11 12">
        <name>FMNH2</name>
        <dbReference type="ChEBI" id="CHEBI:57618"/>
    </cofactor>
    <text evidence="11 12">Reduced FMN (FMNH(2)).</text>
</comment>
<dbReference type="RefSeq" id="WP_122015306.1">
    <property type="nucleotide sequence ID" value="NZ_CP033169.1"/>
</dbReference>
<keyword evidence="9 11" id="KW-0057">Aromatic amino acid biosynthesis</keyword>
<comment type="function">
    <text evidence="11">Catalyzes the anti-1,4-elimination of the C-3 phosphate and the C-6 proR hydrogen from 5-enolpyruvylshikimate-3-phosphate (EPSP) to yield chorismate, which is the branch point compound that serves as the starting substrate for the three terminal pathways of aromatic amino acid biosynthesis. This reaction introduces a second double bond into the aromatic ring system.</text>
</comment>
<dbReference type="EC" id="4.2.3.5" evidence="3 11"/>
<dbReference type="HAMAP" id="MF_00300">
    <property type="entry name" value="Chorismate_synth"/>
    <property type="match status" value="1"/>
</dbReference>
<dbReference type="GO" id="GO:0008652">
    <property type="term" value="P:amino acid biosynthetic process"/>
    <property type="evidence" value="ECO:0007669"/>
    <property type="project" value="UniProtKB-KW"/>
</dbReference>
<evidence type="ECO:0000256" key="1">
    <source>
        <dbReference type="ARBA" id="ARBA00005044"/>
    </source>
</evidence>
<protein>
    <recommendedName>
        <fullName evidence="3 11">Chorismate synthase</fullName>
        <shortName evidence="11">CS</shortName>
        <ecNumber evidence="3 11">4.2.3.5</ecNumber>
    </recommendedName>
    <alternativeName>
        <fullName evidence="11">5-enolpyruvylshikimate-3-phosphate phospholyase</fullName>
    </alternativeName>
</protein>
<dbReference type="Pfam" id="PF01264">
    <property type="entry name" value="Chorismate_synt"/>
    <property type="match status" value="1"/>
</dbReference>
<dbReference type="AlphaFoldDB" id="A0A3G2R7Y8"/>
<keyword evidence="10 11" id="KW-0456">Lyase</keyword>
<comment type="pathway">
    <text evidence="1 11 12">Metabolic intermediate biosynthesis; chorismate biosynthesis; chorismate from D-erythrose 4-phosphate and phosphoenolpyruvate: step 7/7.</text>
</comment>
<dbReference type="EMBL" id="CP033169">
    <property type="protein sequence ID" value="AYO31513.1"/>
    <property type="molecule type" value="Genomic_DNA"/>
</dbReference>
<feature type="binding site" evidence="11">
    <location>
        <position position="325"/>
    </location>
    <ligand>
        <name>FMN</name>
        <dbReference type="ChEBI" id="CHEBI:58210"/>
    </ligand>
</feature>
<dbReference type="GO" id="GO:0005829">
    <property type="term" value="C:cytosol"/>
    <property type="evidence" value="ECO:0007669"/>
    <property type="project" value="TreeGrafter"/>
</dbReference>
<evidence type="ECO:0000256" key="12">
    <source>
        <dbReference type="RuleBase" id="RU000605"/>
    </source>
</evidence>
<comment type="subunit">
    <text evidence="11">Homotetramer.</text>
</comment>
<sequence>MLRFLTAGESHGKALVAIIEGLPANLKINEEDINRQLFRRQQGYGRGGRMKIEKDEAEILSGLRKGKTIGSPLALMIKNLDYDNWKDREALPVTKPRPGHGDLAGAIKYSQEDIRNVLERASARETAARVAVGAVARQLLSVFGIEIMSHVISIGDVSLNSRGYSIKDLAAADRSPVRCIDEAVSKQMMQAIDEARAQGDSLGGVFEVAALNIPVGLGSHVHWDRKLDGLIAWAFMSIQAIKGVEIGLGFEATHKKGSEVHDEIFYEKGQGFYRKTNNAGGLEGGISNGCPIVVRAAMKPIPTLYKPLRSVDIKTKEPFAASIERSDICAVPAASIVGEAAMAWVLAGAMVEKFGGDSIEEMQKNFHEYNATIHQERKR</sequence>
<evidence type="ECO:0000256" key="6">
    <source>
        <dbReference type="ARBA" id="ARBA00022643"/>
    </source>
</evidence>
<evidence type="ECO:0000313" key="14">
    <source>
        <dbReference type="Proteomes" id="UP000280960"/>
    </source>
</evidence>
<comment type="catalytic activity">
    <reaction evidence="11 12">
        <text>5-O-(1-carboxyvinyl)-3-phosphoshikimate = chorismate + phosphate</text>
        <dbReference type="Rhea" id="RHEA:21020"/>
        <dbReference type="ChEBI" id="CHEBI:29748"/>
        <dbReference type="ChEBI" id="CHEBI:43474"/>
        <dbReference type="ChEBI" id="CHEBI:57701"/>
        <dbReference type="EC" id="4.2.3.5"/>
    </reaction>
</comment>
<dbReference type="PANTHER" id="PTHR21085:SF0">
    <property type="entry name" value="CHORISMATE SYNTHASE"/>
    <property type="match status" value="1"/>
</dbReference>
<dbReference type="NCBIfam" id="TIGR00033">
    <property type="entry name" value="aroC"/>
    <property type="match status" value="1"/>
</dbReference>
<dbReference type="InterPro" id="IPR000453">
    <property type="entry name" value="Chorismate_synth"/>
</dbReference>
<keyword evidence="14" id="KW-1185">Reference proteome</keyword>
<comment type="similarity">
    <text evidence="2 11 12">Belongs to the chorismate synthase family.</text>
</comment>
<evidence type="ECO:0000256" key="10">
    <source>
        <dbReference type="ARBA" id="ARBA00023239"/>
    </source>
</evidence>
<dbReference type="SUPFAM" id="SSF103263">
    <property type="entry name" value="Chorismate synthase, AroC"/>
    <property type="match status" value="1"/>
</dbReference>
<evidence type="ECO:0000256" key="7">
    <source>
        <dbReference type="ARBA" id="ARBA00022827"/>
    </source>
</evidence>
<organism evidence="13 14">
    <name type="scientific">Biomaibacter acetigenes</name>
    <dbReference type="NCBI Taxonomy" id="2316383"/>
    <lineage>
        <taxon>Bacteria</taxon>
        <taxon>Bacillati</taxon>
        <taxon>Bacillota</taxon>
        <taxon>Clostridia</taxon>
        <taxon>Thermosediminibacterales</taxon>
        <taxon>Tepidanaerobacteraceae</taxon>
        <taxon>Biomaibacter</taxon>
    </lineage>
</organism>
<dbReference type="Proteomes" id="UP000280960">
    <property type="component" value="Chromosome"/>
</dbReference>
<dbReference type="PROSITE" id="PS00787">
    <property type="entry name" value="CHORISMATE_SYNTHASE_1"/>
    <property type="match status" value="1"/>
</dbReference>